<evidence type="ECO:0000256" key="1">
    <source>
        <dbReference type="SAM" id="Phobius"/>
    </source>
</evidence>
<evidence type="ECO:0000313" key="3">
    <source>
        <dbReference type="Proteomes" id="UP000008963"/>
    </source>
</evidence>
<dbReference type="STRING" id="862908.BMS_0125"/>
<feature type="transmembrane region" description="Helical" evidence="1">
    <location>
        <begin position="95"/>
        <end position="125"/>
    </location>
</feature>
<dbReference type="HOGENOM" id="CLU_070325_0_1_7"/>
<dbReference type="Pfam" id="PF12679">
    <property type="entry name" value="ABC2_membrane_2"/>
    <property type="match status" value="1"/>
</dbReference>
<dbReference type="OrthoDB" id="9810558at2"/>
<keyword evidence="1" id="KW-0812">Transmembrane</keyword>
<protein>
    <submittedName>
        <fullName evidence="2">Pilus transport protein</fullName>
    </submittedName>
</protein>
<feature type="transmembrane region" description="Helical" evidence="1">
    <location>
        <begin position="226"/>
        <end position="248"/>
    </location>
</feature>
<feature type="transmembrane region" description="Helical" evidence="1">
    <location>
        <begin position="20"/>
        <end position="37"/>
    </location>
</feature>
<reference evidence="3" key="1">
    <citation type="journal article" date="2013" name="ISME J.">
        <title>A small predatory core genome in the divergent marine Bacteriovorax marinus SJ and the terrestrial Bdellovibrio bacteriovorus.</title>
        <authorList>
            <person name="Crossman L.C."/>
            <person name="Chen H."/>
            <person name="Cerdeno-Tarraga A.M."/>
            <person name="Brooks K."/>
            <person name="Quail M.A."/>
            <person name="Pineiro S.A."/>
            <person name="Hobley L."/>
            <person name="Sockett R.E."/>
            <person name="Bentley S.D."/>
            <person name="Parkhill J."/>
            <person name="Williams H.N."/>
            <person name="Stine O.C."/>
        </authorList>
    </citation>
    <scope>NUCLEOTIDE SEQUENCE [LARGE SCALE GENOMIC DNA]</scope>
    <source>
        <strain evidence="3">ATCC BAA-682 / DSM 15412 / SJ</strain>
    </source>
</reference>
<keyword evidence="3" id="KW-1185">Reference proteome</keyword>
<feature type="transmembrane region" description="Helical" evidence="1">
    <location>
        <begin position="161"/>
        <end position="178"/>
    </location>
</feature>
<sequence>MKSLTVAKYTFSEFVQSKILYNVFFLSLGLLLMTYVASEFTYGVPNKVALDFGLGASSISTLLISIFLGANLIVREVENRTLYMIISRPISRVEFMLGKIIGLIGIVFINTLILGGVSLSLYFFMGGAWNSLIPFAFFFIILESIIVLLIVILFSLVTNTILAVVNTIVVYTTSYAIFEVGKTTFANNNLFFKKMIAIGNYLLPSLSNFNIKDYILYEKIISYPSLSYGVIYGVSYILFLLFICILIFNQKNLD</sequence>
<proteinExistence type="predicted"/>
<dbReference type="KEGG" id="bmx:BMS_0125"/>
<accession>E1X2A7</accession>
<feature type="transmembrane region" description="Helical" evidence="1">
    <location>
        <begin position="52"/>
        <end position="74"/>
    </location>
</feature>
<keyword evidence="1" id="KW-0472">Membrane</keyword>
<organism evidence="2 3">
    <name type="scientific">Halobacteriovorax marinus (strain ATCC BAA-682 / DSM 15412 / SJ)</name>
    <name type="common">Bacteriovorax marinus</name>
    <dbReference type="NCBI Taxonomy" id="862908"/>
    <lineage>
        <taxon>Bacteria</taxon>
        <taxon>Pseudomonadati</taxon>
        <taxon>Bdellovibrionota</taxon>
        <taxon>Bacteriovoracia</taxon>
        <taxon>Bacteriovoracales</taxon>
        <taxon>Halobacteriovoraceae</taxon>
        <taxon>Halobacteriovorax</taxon>
    </lineage>
</organism>
<dbReference type="RefSeq" id="WP_014242852.1">
    <property type="nucleotide sequence ID" value="NC_016620.1"/>
</dbReference>
<dbReference type="eggNOG" id="COG1277">
    <property type="taxonomic scope" value="Bacteria"/>
</dbReference>
<keyword evidence="1" id="KW-1133">Transmembrane helix</keyword>
<gene>
    <name evidence="2" type="ordered locus">BMS_0125</name>
</gene>
<name>E1X2A7_HALMS</name>
<dbReference type="Proteomes" id="UP000008963">
    <property type="component" value="Chromosome"/>
</dbReference>
<dbReference type="EMBL" id="FQ312005">
    <property type="protein sequence ID" value="CBW25063.1"/>
    <property type="molecule type" value="Genomic_DNA"/>
</dbReference>
<feature type="transmembrane region" description="Helical" evidence="1">
    <location>
        <begin position="131"/>
        <end position="154"/>
    </location>
</feature>
<dbReference type="PANTHER" id="PTHR43471">
    <property type="entry name" value="ABC TRANSPORTER PERMEASE"/>
    <property type="match status" value="1"/>
</dbReference>
<dbReference type="AlphaFoldDB" id="E1X2A7"/>
<dbReference type="PATRIC" id="fig|862908.3.peg.120"/>
<evidence type="ECO:0000313" key="2">
    <source>
        <dbReference type="EMBL" id="CBW25063.1"/>
    </source>
</evidence>
<dbReference type="PANTHER" id="PTHR43471:SF10">
    <property type="entry name" value="SLL1107 PROTEIN"/>
    <property type="match status" value="1"/>
</dbReference>